<dbReference type="PANTHER" id="PTHR43133">
    <property type="entry name" value="RNA POLYMERASE ECF-TYPE SIGMA FACTO"/>
    <property type="match status" value="1"/>
</dbReference>
<dbReference type="NCBIfam" id="NF009180">
    <property type="entry name" value="PRK12528.1"/>
    <property type="match status" value="1"/>
</dbReference>
<dbReference type="InterPro" id="IPR036388">
    <property type="entry name" value="WH-like_DNA-bd_sf"/>
</dbReference>
<feature type="domain" description="RNA polymerase sigma factor 70 region 4 type 2" evidence="6">
    <location>
        <begin position="111"/>
        <end position="160"/>
    </location>
</feature>
<dbReference type="Gene3D" id="1.10.10.10">
    <property type="entry name" value="Winged helix-like DNA-binding domain superfamily/Winged helix DNA-binding domain"/>
    <property type="match status" value="1"/>
</dbReference>
<name>A0A3P4B0F9_9BURK</name>
<dbReference type="PANTHER" id="PTHR43133:SF63">
    <property type="entry name" value="RNA POLYMERASE SIGMA FACTOR FECI-RELATED"/>
    <property type="match status" value="1"/>
</dbReference>
<dbReference type="Proteomes" id="UP000277294">
    <property type="component" value="Unassembled WGS sequence"/>
</dbReference>
<dbReference type="Gene3D" id="1.10.1740.10">
    <property type="match status" value="1"/>
</dbReference>
<keyword evidence="4" id="KW-0804">Transcription</keyword>
<dbReference type="InterPro" id="IPR039425">
    <property type="entry name" value="RNA_pol_sigma-70-like"/>
</dbReference>
<dbReference type="InterPro" id="IPR007627">
    <property type="entry name" value="RNA_pol_sigma70_r2"/>
</dbReference>
<dbReference type="InterPro" id="IPR014284">
    <property type="entry name" value="RNA_pol_sigma-70_dom"/>
</dbReference>
<sequence length="170" mass="19201">MSSRLPLSVRNVETLYVAHHGWLLNWLRRRLSDGSQAADIAQDAFLRVLASRSREPIAEPRALLARIAKGLMIDRWRRQEFERAYLEALAAQPEPVAPSPETRLAILQALERIDRLLDGLRPPVREAFLLAQLEGLGYAAIAAKLGVTTRSVERYMAQALFHCHLALEED</sequence>
<dbReference type="NCBIfam" id="NF007232">
    <property type="entry name" value="PRK09651.1"/>
    <property type="match status" value="1"/>
</dbReference>
<dbReference type="InterPro" id="IPR013325">
    <property type="entry name" value="RNA_pol_sigma_r2"/>
</dbReference>
<feature type="domain" description="RNA polymerase sigma-70 region 2" evidence="5">
    <location>
        <begin position="15"/>
        <end position="80"/>
    </location>
</feature>
<evidence type="ECO:0000313" key="7">
    <source>
        <dbReference type="EMBL" id="VCU69138.1"/>
    </source>
</evidence>
<dbReference type="Pfam" id="PF04542">
    <property type="entry name" value="Sigma70_r2"/>
    <property type="match status" value="1"/>
</dbReference>
<comment type="similarity">
    <text evidence="1">Belongs to the sigma-70 factor family. ECF subfamily.</text>
</comment>
<accession>A0A3P4B0F9</accession>
<reference evidence="7 8" key="1">
    <citation type="submission" date="2018-10" db="EMBL/GenBank/DDBJ databases">
        <authorList>
            <person name="Criscuolo A."/>
        </authorList>
    </citation>
    <scope>NUCLEOTIDE SEQUENCE [LARGE SCALE GENOMIC DNA]</scope>
    <source>
        <strain evidence="7">DnA1</strain>
    </source>
</reference>
<keyword evidence="2" id="KW-0805">Transcription regulation</keyword>
<evidence type="ECO:0000259" key="6">
    <source>
        <dbReference type="Pfam" id="PF08281"/>
    </source>
</evidence>
<dbReference type="AlphaFoldDB" id="A0A3P4B0F9"/>
<evidence type="ECO:0000313" key="8">
    <source>
        <dbReference type="Proteomes" id="UP000277294"/>
    </source>
</evidence>
<dbReference type="InterPro" id="IPR013249">
    <property type="entry name" value="RNA_pol_sigma70_r4_t2"/>
</dbReference>
<protein>
    <submittedName>
        <fullName evidence="7">Putative RNA polymerase sigma factor FecI</fullName>
    </submittedName>
</protein>
<dbReference type="EMBL" id="UWPJ01000011">
    <property type="protein sequence ID" value="VCU69138.1"/>
    <property type="molecule type" value="Genomic_DNA"/>
</dbReference>
<dbReference type="GO" id="GO:0016987">
    <property type="term" value="F:sigma factor activity"/>
    <property type="evidence" value="ECO:0007669"/>
    <property type="project" value="UniProtKB-KW"/>
</dbReference>
<dbReference type="GO" id="GO:0006352">
    <property type="term" value="P:DNA-templated transcription initiation"/>
    <property type="evidence" value="ECO:0007669"/>
    <property type="project" value="InterPro"/>
</dbReference>
<proteinExistence type="inferred from homology"/>
<gene>
    <name evidence="7" type="primary">fecI_8</name>
    <name evidence="7" type="ORF">PIGHUM_01198</name>
</gene>
<organism evidence="7 8">
    <name type="scientific">Pigmentiphaga humi</name>
    <dbReference type="NCBI Taxonomy" id="2478468"/>
    <lineage>
        <taxon>Bacteria</taxon>
        <taxon>Pseudomonadati</taxon>
        <taxon>Pseudomonadota</taxon>
        <taxon>Betaproteobacteria</taxon>
        <taxon>Burkholderiales</taxon>
        <taxon>Alcaligenaceae</taxon>
        <taxon>Pigmentiphaga</taxon>
    </lineage>
</organism>
<evidence type="ECO:0000256" key="3">
    <source>
        <dbReference type="ARBA" id="ARBA00023082"/>
    </source>
</evidence>
<dbReference type="Pfam" id="PF08281">
    <property type="entry name" value="Sigma70_r4_2"/>
    <property type="match status" value="1"/>
</dbReference>
<dbReference type="GO" id="GO:0003677">
    <property type="term" value="F:DNA binding"/>
    <property type="evidence" value="ECO:0007669"/>
    <property type="project" value="InterPro"/>
</dbReference>
<evidence type="ECO:0000259" key="5">
    <source>
        <dbReference type="Pfam" id="PF04542"/>
    </source>
</evidence>
<keyword evidence="8" id="KW-1185">Reference proteome</keyword>
<evidence type="ECO:0000256" key="4">
    <source>
        <dbReference type="ARBA" id="ARBA00023163"/>
    </source>
</evidence>
<dbReference type="SUPFAM" id="SSF88946">
    <property type="entry name" value="Sigma2 domain of RNA polymerase sigma factors"/>
    <property type="match status" value="1"/>
</dbReference>
<evidence type="ECO:0000256" key="2">
    <source>
        <dbReference type="ARBA" id="ARBA00023015"/>
    </source>
</evidence>
<evidence type="ECO:0000256" key="1">
    <source>
        <dbReference type="ARBA" id="ARBA00010641"/>
    </source>
</evidence>
<dbReference type="InterPro" id="IPR013324">
    <property type="entry name" value="RNA_pol_sigma_r3/r4-like"/>
</dbReference>
<keyword evidence="3" id="KW-0731">Sigma factor</keyword>
<dbReference type="SUPFAM" id="SSF88659">
    <property type="entry name" value="Sigma3 and sigma4 domains of RNA polymerase sigma factors"/>
    <property type="match status" value="1"/>
</dbReference>
<dbReference type="NCBIfam" id="TIGR02937">
    <property type="entry name" value="sigma70-ECF"/>
    <property type="match status" value="1"/>
</dbReference>
<dbReference type="RefSeq" id="WP_222929224.1">
    <property type="nucleotide sequence ID" value="NZ_UWPJ01000011.1"/>
</dbReference>